<keyword evidence="2" id="KW-0288">FMN</keyword>
<dbReference type="eggNOG" id="COG2141">
    <property type="taxonomic scope" value="Bacteria"/>
</dbReference>
<dbReference type="AlphaFoldDB" id="W9GDF3"/>
<dbReference type="PANTHER" id="PTHR42847">
    <property type="entry name" value="ALKANESULFONATE MONOOXYGENASE"/>
    <property type="match status" value="1"/>
</dbReference>
<feature type="compositionally biased region" description="Gly residues" evidence="5">
    <location>
        <begin position="305"/>
        <end position="314"/>
    </location>
</feature>
<keyword evidence="1" id="KW-0285">Flavoprotein</keyword>
<name>W9GDF3_9MICO</name>
<keyword evidence="9" id="KW-1185">Reference proteome</keyword>
<dbReference type="Pfam" id="PF00296">
    <property type="entry name" value="Bac_luciferase"/>
    <property type="match status" value="1"/>
</dbReference>
<evidence type="ECO:0000313" key="8">
    <source>
        <dbReference type="EMBL" id="EWT03247.1"/>
    </source>
</evidence>
<feature type="region of interest" description="Disordered" evidence="5">
    <location>
        <begin position="304"/>
        <end position="357"/>
    </location>
</feature>
<dbReference type="Gene3D" id="1.20.120.520">
    <property type="entry name" value="nmb1532 protein domain like"/>
    <property type="match status" value="1"/>
</dbReference>
<dbReference type="Pfam" id="PF01814">
    <property type="entry name" value="Hemerythrin"/>
    <property type="match status" value="1"/>
</dbReference>
<dbReference type="InterPro" id="IPR011251">
    <property type="entry name" value="Luciferase-like_dom"/>
</dbReference>
<evidence type="ECO:0000256" key="2">
    <source>
        <dbReference type="ARBA" id="ARBA00022643"/>
    </source>
</evidence>
<dbReference type="EMBL" id="AWSA01000003">
    <property type="protein sequence ID" value="EWT03247.1"/>
    <property type="molecule type" value="Genomic_DNA"/>
</dbReference>
<dbReference type="RefSeq" id="WP_034800871.1">
    <property type="nucleotide sequence ID" value="NZ_AWSA01000003.1"/>
</dbReference>
<dbReference type="PATRIC" id="fig|1386089.3.peg.348"/>
<keyword evidence="4" id="KW-0503">Monooxygenase</keyword>
<accession>W9GDF3</accession>
<comment type="caution">
    <text evidence="8">The sequence shown here is derived from an EMBL/GenBank/DDBJ whole genome shotgun (WGS) entry which is preliminary data.</text>
</comment>
<reference evidence="8 9" key="1">
    <citation type="submission" date="2013-08" db="EMBL/GenBank/DDBJ databases">
        <title>Intrasporangium oryzae NRRL B-24470.</title>
        <authorList>
            <person name="Liu H."/>
            <person name="Wang G."/>
        </authorList>
    </citation>
    <scope>NUCLEOTIDE SEQUENCE [LARGE SCALE GENOMIC DNA]</scope>
    <source>
        <strain evidence="8 9">NRRL B-24470</strain>
    </source>
</reference>
<dbReference type="STRING" id="1386089.N865_18635"/>
<dbReference type="GO" id="GO:0046306">
    <property type="term" value="P:alkanesulfonate catabolic process"/>
    <property type="evidence" value="ECO:0007669"/>
    <property type="project" value="TreeGrafter"/>
</dbReference>
<evidence type="ECO:0000313" key="9">
    <source>
        <dbReference type="Proteomes" id="UP000019489"/>
    </source>
</evidence>
<evidence type="ECO:0000256" key="5">
    <source>
        <dbReference type="SAM" id="MobiDB-lite"/>
    </source>
</evidence>
<dbReference type="Proteomes" id="UP000019489">
    <property type="component" value="Unassembled WGS sequence"/>
</dbReference>
<gene>
    <name evidence="8" type="ORF">N865_18635</name>
</gene>
<dbReference type="InterPro" id="IPR012312">
    <property type="entry name" value="Hemerythrin-like"/>
</dbReference>
<dbReference type="CDD" id="cd01097">
    <property type="entry name" value="Tetrahydromethanopterin_reductase"/>
    <property type="match status" value="1"/>
</dbReference>
<sequence>MRDYGHDLQFGLFPSPDVTALHATLELAQLADVAGLDLVTIQDHPYQARHLDTSTLLSVIAARTSTVRVAANVANLPLRPPAQLAKSIATLDIITGGRAELGLGTGAFWDAIVAAGGPRRTPGEAVAALVEAIRIIRRVWGQDPEHADERSVSVEGEHYRVMGLHVGPRPVHRVEIWLGAYQPRMLRVTARYADGWLPSQGYAPPESLAGLNAAIDEAADRAGRGPQAIRRMYNISGHFGTGAGFLQGTADDWAEQLAELTLTEGMSTFILGTDDPDDVRRFAEEVAPAVRELVEVERARRAVEGGSGGVGGARPGSQDLPLRLPSPDAHPLTVQPTPDDGTRLSPSMPWPEDDRPVAAKPESAAYTAHEQAVPQHLVDIHDHLRSELAQVRDVVGQVRQGLMSAGAARSVINTMAMRQNSWTLGAYCESYCRAVTGHHTLEDRSVFTHLRRAQPDLAPVLDRLQEEHHVIADVLEQVDRALVGIVSADPYGASGHAALDELQRALDLLTDTLLSHLAYEERELLHPLARHGFG</sequence>
<organism evidence="8 9">
    <name type="scientific">Intrasporangium oryzae NRRL B-24470</name>
    <dbReference type="NCBI Taxonomy" id="1386089"/>
    <lineage>
        <taxon>Bacteria</taxon>
        <taxon>Bacillati</taxon>
        <taxon>Actinomycetota</taxon>
        <taxon>Actinomycetes</taxon>
        <taxon>Micrococcales</taxon>
        <taxon>Intrasporangiaceae</taxon>
        <taxon>Intrasporangium</taxon>
    </lineage>
</organism>
<feature type="domain" description="Hemerythrin-like" evidence="7">
    <location>
        <begin position="376"/>
        <end position="525"/>
    </location>
</feature>
<dbReference type="CDD" id="cd12108">
    <property type="entry name" value="Hr-like"/>
    <property type="match status" value="1"/>
</dbReference>
<keyword evidence="3" id="KW-0560">Oxidoreductase</keyword>
<feature type="domain" description="Luciferase-like" evidence="6">
    <location>
        <begin position="19"/>
        <end position="235"/>
    </location>
</feature>
<evidence type="ECO:0000256" key="1">
    <source>
        <dbReference type="ARBA" id="ARBA00022630"/>
    </source>
</evidence>
<evidence type="ECO:0000259" key="6">
    <source>
        <dbReference type="Pfam" id="PF00296"/>
    </source>
</evidence>
<dbReference type="PANTHER" id="PTHR42847:SF4">
    <property type="entry name" value="ALKANESULFONATE MONOOXYGENASE-RELATED"/>
    <property type="match status" value="1"/>
</dbReference>
<dbReference type="InterPro" id="IPR050172">
    <property type="entry name" value="SsuD_RutA_monooxygenase"/>
</dbReference>
<dbReference type="GO" id="GO:0008726">
    <property type="term" value="F:alkanesulfonate monooxygenase activity"/>
    <property type="evidence" value="ECO:0007669"/>
    <property type="project" value="TreeGrafter"/>
</dbReference>
<evidence type="ECO:0000256" key="4">
    <source>
        <dbReference type="ARBA" id="ARBA00023033"/>
    </source>
</evidence>
<dbReference type="InterPro" id="IPR036661">
    <property type="entry name" value="Luciferase-like_sf"/>
</dbReference>
<evidence type="ECO:0000256" key="3">
    <source>
        <dbReference type="ARBA" id="ARBA00023002"/>
    </source>
</evidence>
<proteinExistence type="predicted"/>
<evidence type="ECO:0000259" key="7">
    <source>
        <dbReference type="Pfam" id="PF01814"/>
    </source>
</evidence>
<dbReference type="SUPFAM" id="SSF51679">
    <property type="entry name" value="Bacterial luciferase-like"/>
    <property type="match status" value="1"/>
</dbReference>
<dbReference type="Gene3D" id="3.20.20.30">
    <property type="entry name" value="Luciferase-like domain"/>
    <property type="match status" value="1"/>
</dbReference>
<protein>
    <submittedName>
        <fullName evidence="8">5,10-methylene tetrahydromethanopterin reductase</fullName>
    </submittedName>
</protein>